<dbReference type="RefSeq" id="WP_209592417.1">
    <property type="nucleotide sequence ID" value="NZ_JAGJCF010000001.1"/>
</dbReference>
<gene>
    <name evidence="11" type="ORF">J6595_00180</name>
</gene>
<evidence type="ECO:0000256" key="6">
    <source>
        <dbReference type="ARBA" id="ARBA00022898"/>
    </source>
</evidence>
<evidence type="ECO:0000256" key="8">
    <source>
        <dbReference type="ARBA" id="ARBA00029996"/>
    </source>
</evidence>
<dbReference type="SUPFAM" id="SSF53383">
    <property type="entry name" value="PLP-dependent transferases"/>
    <property type="match status" value="1"/>
</dbReference>
<evidence type="ECO:0000256" key="4">
    <source>
        <dbReference type="ARBA" id="ARBA00012285"/>
    </source>
</evidence>
<dbReference type="GO" id="GO:0048472">
    <property type="term" value="F:threonine-phosphate decarboxylase activity"/>
    <property type="evidence" value="ECO:0007669"/>
    <property type="project" value="UniProtKB-EC"/>
</dbReference>
<dbReference type="EMBL" id="JAGJCF010000001">
    <property type="protein sequence ID" value="MBP0614003.1"/>
    <property type="molecule type" value="Genomic_DNA"/>
</dbReference>
<comment type="caution">
    <text evidence="11">The sequence shown here is derived from an EMBL/GenBank/DDBJ whole genome shotgun (WGS) entry which is preliminary data.</text>
</comment>
<dbReference type="NCBIfam" id="TIGR01140">
    <property type="entry name" value="L_thr_O3P_dcar"/>
    <property type="match status" value="1"/>
</dbReference>
<comment type="cofactor">
    <cofactor evidence="1">
        <name>pyridoxal 5'-phosphate</name>
        <dbReference type="ChEBI" id="CHEBI:597326"/>
    </cofactor>
</comment>
<feature type="domain" description="Aminotransferase class I/classII large" evidence="10">
    <location>
        <begin position="73"/>
        <end position="318"/>
    </location>
</feature>
<proteinExistence type="predicted"/>
<evidence type="ECO:0000256" key="9">
    <source>
        <dbReference type="ARBA" id="ARBA00048531"/>
    </source>
</evidence>
<dbReference type="Gene3D" id="3.90.1150.10">
    <property type="entry name" value="Aspartate Aminotransferase, domain 1"/>
    <property type="match status" value="1"/>
</dbReference>
<dbReference type="InterPro" id="IPR015424">
    <property type="entry name" value="PyrdxlP-dep_Trfase"/>
</dbReference>
<dbReference type="InterPro" id="IPR015421">
    <property type="entry name" value="PyrdxlP-dep_Trfase_major"/>
</dbReference>
<dbReference type="Gene3D" id="3.40.640.10">
    <property type="entry name" value="Type I PLP-dependent aspartate aminotransferase-like (Major domain)"/>
    <property type="match status" value="1"/>
</dbReference>
<evidence type="ECO:0000256" key="5">
    <source>
        <dbReference type="ARBA" id="ARBA00022573"/>
    </source>
</evidence>
<dbReference type="CDD" id="cd00609">
    <property type="entry name" value="AAT_like"/>
    <property type="match status" value="1"/>
</dbReference>
<evidence type="ECO:0000259" key="10">
    <source>
        <dbReference type="Pfam" id="PF00155"/>
    </source>
</evidence>
<sequence>MREAAYEHGGGLDAAMARFGGRRADWLDLSTGINPSPVALPPLDHEIWARLPDQGLQERAIEAARGAYDAPQSAGIVAAPGSQALISLLPFVLPPDLKGCDVAILEPTYGEHRAAFEKAGHRVSALSSPQDVAAGARIVVVVNPNNPDGRRLARDELFALHGRMRERGGYLVVDEAFADAVPGLSVADIAGVEGLLIHRSFGKFYGLAGLRLGFALTTPALAETLRSRLGPWAVSGPALAIGASVLTDHVARASVAAMLQAQAALRDRALSAAGLGLVGATPLFATVETPDARGLFEALCRRKILTRPFAYRPDWLRFGNPRNAAEAARLGDALGAARADLERGVKP</sequence>
<keyword evidence="6" id="KW-0663">Pyridoxal phosphate</keyword>
<accession>A0ABS4BB75</accession>
<evidence type="ECO:0000256" key="2">
    <source>
        <dbReference type="ARBA" id="ARBA00003444"/>
    </source>
</evidence>
<dbReference type="EC" id="4.1.1.81" evidence="4"/>
<dbReference type="Pfam" id="PF00155">
    <property type="entry name" value="Aminotran_1_2"/>
    <property type="match status" value="1"/>
</dbReference>
<evidence type="ECO:0000256" key="7">
    <source>
        <dbReference type="ARBA" id="ARBA00023239"/>
    </source>
</evidence>
<evidence type="ECO:0000256" key="3">
    <source>
        <dbReference type="ARBA" id="ARBA00004953"/>
    </source>
</evidence>
<reference evidence="11 12" key="1">
    <citation type="submission" date="2021-04" db="EMBL/GenBank/DDBJ databases">
        <title>Whole genome sequence of Jiella sp. KSK16Y-1.</title>
        <authorList>
            <person name="Tuo L."/>
        </authorList>
    </citation>
    <scope>NUCLEOTIDE SEQUENCE [LARGE SCALE GENOMIC DNA]</scope>
    <source>
        <strain evidence="11 12">KSK16Y-1</strain>
    </source>
</reference>
<comment type="catalytic activity">
    <reaction evidence="9">
        <text>O-phospho-L-threonine + H(+) = (R)-1-aminopropan-2-yl phosphate + CO2</text>
        <dbReference type="Rhea" id="RHEA:11492"/>
        <dbReference type="ChEBI" id="CHEBI:15378"/>
        <dbReference type="ChEBI" id="CHEBI:16526"/>
        <dbReference type="ChEBI" id="CHEBI:58563"/>
        <dbReference type="ChEBI" id="CHEBI:58675"/>
        <dbReference type="EC" id="4.1.1.81"/>
    </reaction>
</comment>
<dbReference type="PROSITE" id="PS00105">
    <property type="entry name" value="AA_TRANSFER_CLASS_1"/>
    <property type="match status" value="1"/>
</dbReference>
<organism evidence="11 12">
    <name type="scientific">Jiella mangrovi</name>
    <dbReference type="NCBI Taxonomy" id="2821407"/>
    <lineage>
        <taxon>Bacteria</taxon>
        <taxon>Pseudomonadati</taxon>
        <taxon>Pseudomonadota</taxon>
        <taxon>Alphaproteobacteria</taxon>
        <taxon>Hyphomicrobiales</taxon>
        <taxon>Aurantimonadaceae</taxon>
        <taxon>Jiella</taxon>
    </lineage>
</organism>
<evidence type="ECO:0000313" key="11">
    <source>
        <dbReference type="EMBL" id="MBP0614003.1"/>
    </source>
</evidence>
<dbReference type="InterPro" id="IPR004838">
    <property type="entry name" value="NHTrfase_class1_PyrdxlP-BS"/>
</dbReference>
<comment type="function">
    <text evidence="2">Decarboxylates L-threonine-O-3-phosphate to yield (R)-1-amino-2-propanol O-2-phosphate, the precursor for the linkage between the nucleotide loop and the corrin ring in cobalamin.</text>
</comment>
<evidence type="ECO:0000256" key="1">
    <source>
        <dbReference type="ARBA" id="ARBA00001933"/>
    </source>
</evidence>
<dbReference type="InterPro" id="IPR005860">
    <property type="entry name" value="CobD"/>
</dbReference>
<comment type="pathway">
    <text evidence="3">Cofactor biosynthesis; adenosylcobalamin biosynthesis.</text>
</comment>
<keyword evidence="5" id="KW-0169">Cobalamin biosynthesis</keyword>
<evidence type="ECO:0000313" key="12">
    <source>
        <dbReference type="Proteomes" id="UP000678276"/>
    </source>
</evidence>
<dbReference type="InterPro" id="IPR015422">
    <property type="entry name" value="PyrdxlP-dep_Trfase_small"/>
</dbReference>
<keyword evidence="12" id="KW-1185">Reference proteome</keyword>
<dbReference type="Proteomes" id="UP000678276">
    <property type="component" value="Unassembled WGS sequence"/>
</dbReference>
<dbReference type="InterPro" id="IPR004839">
    <property type="entry name" value="Aminotransferase_I/II_large"/>
</dbReference>
<dbReference type="PANTHER" id="PTHR42885:SF1">
    <property type="entry name" value="THREONINE-PHOSPHATE DECARBOXYLASE"/>
    <property type="match status" value="1"/>
</dbReference>
<protein>
    <recommendedName>
        <fullName evidence="4">threonine-phosphate decarboxylase</fullName>
        <ecNumber evidence="4">4.1.1.81</ecNumber>
    </recommendedName>
    <alternativeName>
        <fullName evidence="8">L-threonine-O-3-phosphate decarboxylase</fullName>
    </alternativeName>
</protein>
<dbReference type="PANTHER" id="PTHR42885">
    <property type="entry name" value="HISTIDINOL-PHOSPHATE AMINOTRANSFERASE-RELATED"/>
    <property type="match status" value="1"/>
</dbReference>
<name>A0ABS4BB75_9HYPH</name>
<keyword evidence="7 11" id="KW-0456">Lyase</keyword>